<proteinExistence type="predicted"/>
<dbReference type="AlphaFoldDB" id="A0A7S4DYM3"/>
<dbReference type="EMBL" id="HBIV01043587">
    <property type="protein sequence ID" value="CAE0678814.1"/>
    <property type="molecule type" value="Transcribed_RNA"/>
</dbReference>
<organism evidence="2">
    <name type="scientific">Lotharella globosa</name>
    <dbReference type="NCBI Taxonomy" id="91324"/>
    <lineage>
        <taxon>Eukaryota</taxon>
        <taxon>Sar</taxon>
        <taxon>Rhizaria</taxon>
        <taxon>Cercozoa</taxon>
        <taxon>Chlorarachniophyceae</taxon>
        <taxon>Lotharella</taxon>
    </lineage>
</organism>
<protein>
    <submittedName>
        <fullName evidence="2">Uncharacterized protein</fullName>
    </submittedName>
</protein>
<accession>A0A7S4DYM3</accession>
<feature type="compositionally biased region" description="Low complexity" evidence="1">
    <location>
        <begin position="70"/>
        <end position="79"/>
    </location>
</feature>
<reference evidence="2" key="1">
    <citation type="submission" date="2021-01" db="EMBL/GenBank/DDBJ databases">
        <authorList>
            <person name="Corre E."/>
            <person name="Pelletier E."/>
            <person name="Niang G."/>
            <person name="Scheremetjew M."/>
            <person name="Finn R."/>
            <person name="Kale V."/>
            <person name="Holt S."/>
            <person name="Cochrane G."/>
            <person name="Meng A."/>
            <person name="Brown T."/>
            <person name="Cohen L."/>
        </authorList>
    </citation>
    <scope>NUCLEOTIDE SEQUENCE</scope>
    <source>
        <strain evidence="2">CCCM811</strain>
    </source>
</reference>
<gene>
    <name evidence="2" type="ORF">LGLO00237_LOCUS30596</name>
</gene>
<feature type="region of interest" description="Disordered" evidence="1">
    <location>
        <begin position="62"/>
        <end position="114"/>
    </location>
</feature>
<name>A0A7S4DYM3_9EUKA</name>
<evidence type="ECO:0000256" key="1">
    <source>
        <dbReference type="SAM" id="MobiDB-lite"/>
    </source>
</evidence>
<sequence length="114" mass="12474">MAARIANYAHRFDDRAKDRARRMELKGLLSEPGADPKRDKLGKARKKLRAAARFGDLRSLKRNLEPANPGTTGSTTGNTKSLVETRDNSGRTLRHALACGPPGRKATTARDAHL</sequence>
<evidence type="ECO:0000313" key="2">
    <source>
        <dbReference type="EMBL" id="CAE0678814.1"/>
    </source>
</evidence>